<organism evidence="1 2">
    <name type="scientific">Claviceps aff. purpurea</name>
    <dbReference type="NCBI Taxonomy" id="1967640"/>
    <lineage>
        <taxon>Eukaryota</taxon>
        <taxon>Fungi</taxon>
        <taxon>Dikarya</taxon>
        <taxon>Ascomycota</taxon>
        <taxon>Pezizomycotina</taxon>
        <taxon>Sordariomycetes</taxon>
        <taxon>Hypocreomycetidae</taxon>
        <taxon>Hypocreales</taxon>
        <taxon>Clavicipitaceae</taxon>
        <taxon>Claviceps</taxon>
    </lineage>
</organism>
<proteinExistence type="predicted"/>
<protein>
    <submittedName>
        <fullName evidence="1">Uncharacterized protein</fullName>
    </submittedName>
</protein>
<comment type="caution">
    <text evidence="1">The sequence shown here is derived from an EMBL/GenBank/DDBJ whole genome shotgun (WGS) entry which is preliminary data.</text>
</comment>
<keyword evidence="2" id="KW-1185">Reference proteome</keyword>
<sequence>MLVDPEKLHLRGQRHHLRLSNVDKIPSAQAQRQARPRRPIPLNIWLLNSDLDPVLGIARP</sequence>
<dbReference type="EMBL" id="SRRH01000352">
    <property type="protein sequence ID" value="KAG6290532.1"/>
    <property type="molecule type" value="Genomic_DNA"/>
</dbReference>
<evidence type="ECO:0000313" key="2">
    <source>
        <dbReference type="Proteomes" id="UP000707071"/>
    </source>
</evidence>
<dbReference type="AlphaFoldDB" id="A0A9P7U1E3"/>
<reference evidence="1 2" key="1">
    <citation type="journal article" date="2020" name="bioRxiv">
        <title>Whole genome comparisons of ergot fungi reveals the divergence and evolution of species within the genus Claviceps are the result of varying mechanisms driving genome evolution and host range expansion.</title>
        <authorList>
            <person name="Wyka S.A."/>
            <person name="Mondo S.J."/>
            <person name="Liu M."/>
            <person name="Dettman J."/>
            <person name="Nalam V."/>
            <person name="Broders K.D."/>
        </authorList>
    </citation>
    <scope>NUCLEOTIDE SEQUENCE [LARGE SCALE GENOMIC DNA]</scope>
    <source>
        <strain evidence="1 2">Clav52</strain>
    </source>
</reference>
<evidence type="ECO:0000313" key="1">
    <source>
        <dbReference type="EMBL" id="KAG6290532.1"/>
    </source>
</evidence>
<name>A0A9P7U1E3_9HYPO</name>
<gene>
    <name evidence="1" type="ORF">E4U09_004382</name>
</gene>
<dbReference type="Proteomes" id="UP000707071">
    <property type="component" value="Unassembled WGS sequence"/>
</dbReference>
<accession>A0A9P7U1E3</accession>